<name>A0ABU9G053_9GAMM</name>
<keyword evidence="1" id="KW-0328">Glycosyltransferase</keyword>
<dbReference type="InterPro" id="IPR051199">
    <property type="entry name" value="LPS_LOS_Heptosyltrfase"/>
</dbReference>
<dbReference type="InterPro" id="IPR002201">
    <property type="entry name" value="Glyco_trans_9"/>
</dbReference>
<dbReference type="Pfam" id="PF01075">
    <property type="entry name" value="Glyco_transf_9"/>
    <property type="match status" value="1"/>
</dbReference>
<dbReference type="EMBL" id="JBAKAR010000001">
    <property type="protein sequence ID" value="MEL0611857.1"/>
    <property type="molecule type" value="Genomic_DNA"/>
</dbReference>
<proteinExistence type="predicted"/>
<reference evidence="3 4" key="1">
    <citation type="submission" date="2024-02" db="EMBL/GenBank/DDBJ databases">
        <title>Bacteria isolated from the canopy kelp, Nereocystis luetkeana.</title>
        <authorList>
            <person name="Pfister C.A."/>
            <person name="Younker I.T."/>
            <person name="Light S.H."/>
        </authorList>
    </citation>
    <scope>NUCLEOTIDE SEQUENCE [LARGE SCALE GENOMIC DNA]</scope>
    <source>
        <strain evidence="3 4">TI.4.07</strain>
    </source>
</reference>
<dbReference type="PANTHER" id="PTHR30160">
    <property type="entry name" value="TETRAACYLDISACCHARIDE 4'-KINASE-RELATED"/>
    <property type="match status" value="1"/>
</dbReference>
<dbReference type="Gene3D" id="3.40.50.2000">
    <property type="entry name" value="Glycogen Phosphorylase B"/>
    <property type="match status" value="1"/>
</dbReference>
<dbReference type="PANTHER" id="PTHR30160:SF7">
    <property type="entry name" value="ADP-HEPTOSE--LPS HEPTOSYLTRANSFERASE 2"/>
    <property type="match status" value="1"/>
</dbReference>
<accession>A0ABU9G053</accession>
<dbReference type="RefSeq" id="WP_341566127.1">
    <property type="nucleotide sequence ID" value="NZ_JBAKAR010000001.1"/>
</dbReference>
<sequence length="313" mass="35361">MTNIVLLRNRPHFGSQITTLPALRLFSQRYCGDAPLILLSRHEVSWVFQQFPWIESTIHSTNYLAELKALSNGSNLLNLRPSNRFPVLLYKTIKNGQIFDLVNSEAAGLPAHQYSILNEEEYRALNYLKIFTQDKAELSEALALPFYELAESSSLTINKQVINVLVMPGSGGGEHKKWGLLNYLKLSKTITEKSGGKCHFHVLLGPDETEEIQLMNNLLATSEDLFLHTALPIKDICKLVSLCDLTIANDCGPSHIAQCMQRPYIGLFREANPEWFLTHPKSIKVTPHQNQDIKTISIELVTEHAINLLKHSY</sequence>
<organism evidence="3 4">
    <name type="scientific">Marinomonas arenicola</name>
    <dbReference type="NCBI Taxonomy" id="569601"/>
    <lineage>
        <taxon>Bacteria</taxon>
        <taxon>Pseudomonadati</taxon>
        <taxon>Pseudomonadota</taxon>
        <taxon>Gammaproteobacteria</taxon>
        <taxon>Oceanospirillales</taxon>
        <taxon>Oceanospirillaceae</taxon>
        <taxon>Marinomonas</taxon>
    </lineage>
</organism>
<keyword evidence="4" id="KW-1185">Reference proteome</keyword>
<evidence type="ECO:0000313" key="4">
    <source>
        <dbReference type="Proteomes" id="UP001379949"/>
    </source>
</evidence>
<evidence type="ECO:0000313" key="3">
    <source>
        <dbReference type="EMBL" id="MEL0611857.1"/>
    </source>
</evidence>
<gene>
    <name evidence="3" type="ORF">V6242_01765</name>
</gene>
<dbReference type="SUPFAM" id="SSF53756">
    <property type="entry name" value="UDP-Glycosyltransferase/glycogen phosphorylase"/>
    <property type="match status" value="1"/>
</dbReference>
<protein>
    <submittedName>
        <fullName evidence="3">Glycosyltransferase family 9 protein</fullName>
    </submittedName>
</protein>
<evidence type="ECO:0000256" key="2">
    <source>
        <dbReference type="ARBA" id="ARBA00022679"/>
    </source>
</evidence>
<evidence type="ECO:0000256" key="1">
    <source>
        <dbReference type="ARBA" id="ARBA00022676"/>
    </source>
</evidence>
<comment type="caution">
    <text evidence="3">The sequence shown here is derived from an EMBL/GenBank/DDBJ whole genome shotgun (WGS) entry which is preliminary data.</text>
</comment>
<dbReference type="Proteomes" id="UP001379949">
    <property type="component" value="Unassembled WGS sequence"/>
</dbReference>
<keyword evidence="2" id="KW-0808">Transferase</keyword>